<protein>
    <submittedName>
        <fullName evidence="2">Uncharacterized protein</fullName>
    </submittedName>
</protein>
<feature type="region of interest" description="Disordered" evidence="1">
    <location>
        <begin position="412"/>
        <end position="467"/>
    </location>
</feature>
<comment type="caution">
    <text evidence="2">The sequence shown here is derived from an EMBL/GenBank/DDBJ whole genome shotgun (WGS) entry which is preliminary data.</text>
</comment>
<dbReference type="EMBL" id="JAKWBI020000545">
    <property type="protein sequence ID" value="KAJ2893961.1"/>
    <property type="molecule type" value="Genomic_DNA"/>
</dbReference>
<feature type="region of interest" description="Disordered" evidence="1">
    <location>
        <begin position="112"/>
        <end position="162"/>
    </location>
</feature>
<dbReference type="Proteomes" id="UP001201980">
    <property type="component" value="Unassembled WGS sequence"/>
</dbReference>
<organism evidence="2 3">
    <name type="scientific">Zalerion maritima</name>
    <dbReference type="NCBI Taxonomy" id="339359"/>
    <lineage>
        <taxon>Eukaryota</taxon>
        <taxon>Fungi</taxon>
        <taxon>Dikarya</taxon>
        <taxon>Ascomycota</taxon>
        <taxon>Pezizomycotina</taxon>
        <taxon>Sordariomycetes</taxon>
        <taxon>Lulworthiomycetidae</taxon>
        <taxon>Lulworthiales</taxon>
        <taxon>Lulworthiaceae</taxon>
        <taxon>Zalerion</taxon>
    </lineage>
</organism>
<feature type="compositionally biased region" description="Basic and acidic residues" evidence="1">
    <location>
        <begin position="457"/>
        <end position="467"/>
    </location>
</feature>
<dbReference type="PANTHER" id="PTHR38887">
    <property type="entry name" value="CHROMOSOME 21, WHOLE GENOME SHOTGUN SEQUENCE"/>
    <property type="match status" value="1"/>
</dbReference>
<evidence type="ECO:0000313" key="2">
    <source>
        <dbReference type="EMBL" id="KAJ2893961.1"/>
    </source>
</evidence>
<name>A0AAD5RH32_9PEZI</name>
<accession>A0AAD5RH32</accession>
<proteinExistence type="predicted"/>
<feature type="compositionally biased region" description="Low complexity" evidence="1">
    <location>
        <begin position="10"/>
        <end position="28"/>
    </location>
</feature>
<dbReference type="AlphaFoldDB" id="A0AAD5RH32"/>
<feature type="compositionally biased region" description="Basic and acidic residues" evidence="1">
    <location>
        <begin position="412"/>
        <end position="426"/>
    </location>
</feature>
<keyword evidence="3" id="KW-1185">Reference proteome</keyword>
<dbReference type="PANTHER" id="PTHR38887:SF1">
    <property type="entry name" value="RAS MODIFICATION PROTEIN ERF4"/>
    <property type="match status" value="1"/>
</dbReference>
<feature type="region of interest" description="Disordered" evidence="1">
    <location>
        <begin position="51"/>
        <end position="85"/>
    </location>
</feature>
<feature type="compositionally biased region" description="Low complexity" evidence="1">
    <location>
        <begin position="112"/>
        <end position="132"/>
    </location>
</feature>
<feature type="compositionally biased region" description="Gly residues" evidence="1">
    <location>
        <begin position="446"/>
        <end position="456"/>
    </location>
</feature>
<dbReference type="InterPro" id="IPR053221">
    <property type="entry name" value="Burnettramic_acid_biosynth"/>
</dbReference>
<feature type="region of interest" description="Disordered" evidence="1">
    <location>
        <begin position="1"/>
        <end position="33"/>
    </location>
</feature>
<evidence type="ECO:0000313" key="3">
    <source>
        <dbReference type="Proteomes" id="UP001201980"/>
    </source>
</evidence>
<sequence>MASTTVANADKTSTSTSTVTDTPSTPSKGSQILLSRSSTFGALSFRFKRKARHDNDPTETPSLLYRASPEIQDGSTNKISSPWTTSSSSIIKAATKAEITIVPFPLERELTTFNNTSTTNNNNNRSKNTSSTEVDGPTVGETDPSHSPQPQPQLEPEPDLSNLPSLPKPICIPRLFAGKDVPFARAWAPVLSSLHVSKADFLSFLDVLNILTSPHPCVVALKLVAAGASFIPVDYADAIEAALKITAEGVQYAVARARINAFLRKANESYWHARGMHVRVRSTKKMRKMIGIGKKEKLVLPLTEEVVELTTLERCTRGIERWCERLEVDPEGLPMSKVGGKGRGGYLERIAAWRVRWVVKEENKSAKKKRRKVMRRKEMGKKVRGEWGEQGRLRWLDWVVIQRLGDWEREMEEKERKNKEKKEKGLAARVSSWRTVKSEGDEGEVCGAGAGAGGNEDGNRQDDGIIR</sequence>
<gene>
    <name evidence="2" type="ORF">MKZ38_008047</name>
</gene>
<reference evidence="2" key="1">
    <citation type="submission" date="2022-07" db="EMBL/GenBank/DDBJ databases">
        <title>Draft genome sequence of Zalerion maritima ATCC 34329, a (micro)plastics degrading marine fungus.</title>
        <authorList>
            <person name="Paco A."/>
            <person name="Goncalves M.F.M."/>
            <person name="Rocha-Santos T.A.P."/>
            <person name="Alves A."/>
        </authorList>
    </citation>
    <scope>NUCLEOTIDE SEQUENCE</scope>
    <source>
        <strain evidence="2">ATCC 34329</strain>
    </source>
</reference>
<evidence type="ECO:0000256" key="1">
    <source>
        <dbReference type="SAM" id="MobiDB-lite"/>
    </source>
</evidence>